<comment type="caution">
    <text evidence="2">The sequence shown here is derived from an EMBL/GenBank/DDBJ whole genome shotgun (WGS) entry which is preliminary data.</text>
</comment>
<dbReference type="EMBL" id="CADEAL010004064">
    <property type="protein sequence ID" value="CAB1450731.1"/>
    <property type="molecule type" value="Genomic_DNA"/>
</dbReference>
<feature type="compositionally biased region" description="Basic and acidic residues" evidence="1">
    <location>
        <begin position="146"/>
        <end position="155"/>
    </location>
</feature>
<feature type="compositionally biased region" description="Basic residues" evidence="1">
    <location>
        <begin position="134"/>
        <end position="145"/>
    </location>
</feature>
<gene>
    <name evidence="2" type="ORF">PLEPLA_LOCUS38423</name>
</gene>
<evidence type="ECO:0000313" key="3">
    <source>
        <dbReference type="Proteomes" id="UP001153269"/>
    </source>
</evidence>
<feature type="region of interest" description="Disordered" evidence="1">
    <location>
        <begin position="294"/>
        <end position="332"/>
    </location>
</feature>
<dbReference type="AlphaFoldDB" id="A0A9N7VLW8"/>
<sequence>MSGKHLRAAALQPEEVVVWRHVCLQTEPQPSQAHPSPFPLSLSARLHHQLSLNQFNYPVQQRTRTRLPVCETCQGLSTPSLYTTGSSFINKNLNIRECKHKLLLNSVIDQQHPTTSQHKTTASVVGCRGKKRLKPHSLTRSKRKEVHVVHQDDHQGQYQSGDGDNVEERRPRISRAAQRDFTQGLSPLMKTTLSLGLSLRAQRRPALLSSVHTSLVRSSTETDVQPWGKLISYYMTLLSNPLPNFLYLTRQNTPLSPPPFTNHPSAPAPITPVLNLRCYSPAVSPWLPESTIPLAGFPPPRAQMPGTEPSAGLQTDRGMKKEGGRRERRRRR</sequence>
<name>A0A9N7VLW8_PLEPL</name>
<accession>A0A9N7VLW8</accession>
<evidence type="ECO:0000313" key="2">
    <source>
        <dbReference type="EMBL" id="CAB1450731.1"/>
    </source>
</evidence>
<evidence type="ECO:0000256" key="1">
    <source>
        <dbReference type="SAM" id="MobiDB-lite"/>
    </source>
</evidence>
<proteinExistence type="predicted"/>
<reference evidence="2" key="1">
    <citation type="submission" date="2020-03" db="EMBL/GenBank/DDBJ databases">
        <authorList>
            <person name="Weist P."/>
        </authorList>
    </citation>
    <scope>NUCLEOTIDE SEQUENCE</scope>
</reference>
<keyword evidence="3" id="KW-1185">Reference proteome</keyword>
<feature type="region of interest" description="Disordered" evidence="1">
    <location>
        <begin position="134"/>
        <end position="169"/>
    </location>
</feature>
<dbReference type="Proteomes" id="UP001153269">
    <property type="component" value="Unassembled WGS sequence"/>
</dbReference>
<organism evidence="2 3">
    <name type="scientific">Pleuronectes platessa</name>
    <name type="common">European plaice</name>
    <dbReference type="NCBI Taxonomy" id="8262"/>
    <lineage>
        <taxon>Eukaryota</taxon>
        <taxon>Metazoa</taxon>
        <taxon>Chordata</taxon>
        <taxon>Craniata</taxon>
        <taxon>Vertebrata</taxon>
        <taxon>Euteleostomi</taxon>
        <taxon>Actinopterygii</taxon>
        <taxon>Neopterygii</taxon>
        <taxon>Teleostei</taxon>
        <taxon>Neoteleostei</taxon>
        <taxon>Acanthomorphata</taxon>
        <taxon>Carangaria</taxon>
        <taxon>Pleuronectiformes</taxon>
        <taxon>Pleuronectoidei</taxon>
        <taxon>Pleuronectidae</taxon>
        <taxon>Pleuronectes</taxon>
    </lineage>
</organism>
<protein>
    <submittedName>
        <fullName evidence="2">Uncharacterized protein</fullName>
    </submittedName>
</protein>